<dbReference type="Gene3D" id="1.10.10.10">
    <property type="entry name" value="Winged helix-like DNA-binding domain superfamily/Winged helix DNA-binding domain"/>
    <property type="match status" value="1"/>
</dbReference>
<proteinExistence type="predicted"/>
<organism evidence="5 6">
    <name type="scientific">[Clostridium] fimetarium</name>
    <dbReference type="NCBI Taxonomy" id="99656"/>
    <lineage>
        <taxon>Bacteria</taxon>
        <taxon>Bacillati</taxon>
        <taxon>Bacillota</taxon>
        <taxon>Clostridia</taxon>
        <taxon>Lachnospirales</taxon>
        <taxon>Lachnospiraceae</taxon>
    </lineage>
</organism>
<evidence type="ECO:0000259" key="4">
    <source>
        <dbReference type="PROSITE" id="PS50949"/>
    </source>
</evidence>
<dbReference type="GO" id="GO:0003677">
    <property type="term" value="F:DNA binding"/>
    <property type="evidence" value="ECO:0007669"/>
    <property type="project" value="UniProtKB-KW"/>
</dbReference>
<feature type="domain" description="HTH gntR-type" evidence="4">
    <location>
        <begin position="9"/>
        <end position="77"/>
    </location>
</feature>
<evidence type="ECO:0000256" key="3">
    <source>
        <dbReference type="ARBA" id="ARBA00023163"/>
    </source>
</evidence>
<dbReference type="SUPFAM" id="SSF64288">
    <property type="entry name" value="Chorismate lyase-like"/>
    <property type="match status" value="1"/>
</dbReference>
<dbReference type="EMBL" id="FOJI01000007">
    <property type="protein sequence ID" value="SEW22571.1"/>
    <property type="molecule type" value="Genomic_DNA"/>
</dbReference>
<dbReference type="PROSITE" id="PS50949">
    <property type="entry name" value="HTH_GNTR"/>
    <property type="match status" value="1"/>
</dbReference>
<dbReference type="InterPro" id="IPR050679">
    <property type="entry name" value="Bact_HTH_transcr_reg"/>
</dbReference>
<evidence type="ECO:0000313" key="6">
    <source>
        <dbReference type="Proteomes" id="UP000199701"/>
    </source>
</evidence>
<dbReference type="SUPFAM" id="SSF46785">
    <property type="entry name" value="Winged helix' DNA-binding domain"/>
    <property type="match status" value="1"/>
</dbReference>
<accession>A0A1I0Q6E3</accession>
<dbReference type="Gene3D" id="3.40.1410.10">
    <property type="entry name" value="Chorismate lyase-like"/>
    <property type="match status" value="1"/>
</dbReference>
<dbReference type="InterPro" id="IPR036390">
    <property type="entry name" value="WH_DNA-bd_sf"/>
</dbReference>
<dbReference type="PRINTS" id="PR00035">
    <property type="entry name" value="HTHGNTR"/>
</dbReference>
<evidence type="ECO:0000256" key="1">
    <source>
        <dbReference type="ARBA" id="ARBA00023015"/>
    </source>
</evidence>
<keyword evidence="6" id="KW-1185">Reference proteome</keyword>
<dbReference type="PANTHER" id="PTHR44846:SF17">
    <property type="entry name" value="GNTR-FAMILY TRANSCRIPTIONAL REGULATOR"/>
    <property type="match status" value="1"/>
</dbReference>
<dbReference type="Pfam" id="PF00392">
    <property type="entry name" value="GntR"/>
    <property type="match status" value="1"/>
</dbReference>
<dbReference type="RefSeq" id="WP_092453565.1">
    <property type="nucleotide sequence ID" value="NZ_FOJI01000007.1"/>
</dbReference>
<reference evidence="5 6" key="1">
    <citation type="submission" date="2016-10" db="EMBL/GenBank/DDBJ databases">
        <authorList>
            <person name="de Groot N.N."/>
        </authorList>
    </citation>
    <scope>NUCLEOTIDE SEQUENCE [LARGE SCALE GENOMIC DNA]</scope>
    <source>
        <strain evidence="5 6">DSM 9179</strain>
    </source>
</reference>
<dbReference type="InterPro" id="IPR000524">
    <property type="entry name" value="Tscrpt_reg_HTH_GntR"/>
</dbReference>
<name>A0A1I0Q6E3_9FIRM</name>
<dbReference type="SMART" id="SM00345">
    <property type="entry name" value="HTH_GNTR"/>
    <property type="match status" value="1"/>
</dbReference>
<evidence type="ECO:0000256" key="2">
    <source>
        <dbReference type="ARBA" id="ARBA00023125"/>
    </source>
</evidence>
<keyword evidence="3" id="KW-0804">Transcription</keyword>
<dbReference type="GO" id="GO:0003700">
    <property type="term" value="F:DNA-binding transcription factor activity"/>
    <property type="evidence" value="ECO:0007669"/>
    <property type="project" value="InterPro"/>
</dbReference>
<keyword evidence="2" id="KW-0238">DNA-binding</keyword>
<keyword evidence="1" id="KW-0805">Transcription regulation</keyword>
<dbReference type="InterPro" id="IPR028978">
    <property type="entry name" value="Chorismate_lyase_/UTRA_dom_sf"/>
</dbReference>
<evidence type="ECO:0000313" key="5">
    <source>
        <dbReference type="EMBL" id="SEW22571.1"/>
    </source>
</evidence>
<dbReference type="AlphaFoldDB" id="A0A1I0Q6E3"/>
<dbReference type="InterPro" id="IPR011663">
    <property type="entry name" value="UTRA"/>
</dbReference>
<dbReference type="OrthoDB" id="1648691at2"/>
<dbReference type="Proteomes" id="UP000199701">
    <property type="component" value="Unassembled WGS sequence"/>
</dbReference>
<dbReference type="PANTHER" id="PTHR44846">
    <property type="entry name" value="MANNOSYL-D-GLYCERATE TRANSPORT/METABOLISM SYSTEM REPRESSOR MNGR-RELATED"/>
    <property type="match status" value="1"/>
</dbReference>
<gene>
    <name evidence="5" type="ORF">SAMN05421659_10736</name>
</gene>
<dbReference type="CDD" id="cd07377">
    <property type="entry name" value="WHTH_GntR"/>
    <property type="match status" value="1"/>
</dbReference>
<sequence>MDLRLLKEESLSQITKKEIYKYIKSMDINVSNKLLREEILAEMLGVSRITVRSALNELATEGIIFRRQGKGTFVNKEALLMKVSLNPIGDLKQVIIDSGYEVDVKIANITTRQGSEDETNKLQIKPKNKILVIEKIFYANNKPAIYSIDRIAEELFDKNIQKKELELSIFELSKKKLGRKITWDKVELSTVTSEENAILKKSFQIEGVKSFLNCDIVNFDDHDIPIIYTNEYINTEIIRFNLIRQKNFL</sequence>
<dbReference type="STRING" id="99656.SAMN05421659_10736"/>
<dbReference type="InterPro" id="IPR036388">
    <property type="entry name" value="WH-like_DNA-bd_sf"/>
</dbReference>
<protein>
    <submittedName>
        <fullName evidence="5">GntR family transcriptional regulator</fullName>
    </submittedName>
</protein>
<dbReference type="Pfam" id="PF07702">
    <property type="entry name" value="UTRA"/>
    <property type="match status" value="1"/>
</dbReference>
<dbReference type="GO" id="GO:0045892">
    <property type="term" value="P:negative regulation of DNA-templated transcription"/>
    <property type="evidence" value="ECO:0007669"/>
    <property type="project" value="TreeGrafter"/>
</dbReference>